<dbReference type="Gene3D" id="3.40.1350.10">
    <property type="match status" value="1"/>
</dbReference>
<proteinExistence type="predicted"/>
<dbReference type="SUPFAM" id="SSF52980">
    <property type="entry name" value="Restriction endonuclease-like"/>
    <property type="match status" value="1"/>
</dbReference>
<sequence>MGKRKYRRKNSWIQNKIEWVIICAVFFFALSNKFLHALQQFIIKLKYLIQSLTAVDWFLMVVIITSLILINYFYINNRKIGQRHFEQEQAKIRVLRDSEYQKLISMSPSNFEKYVADLFTTKGYDVELTPLTGDGGKDIILRKNKEISLVECKRYNQNNKVSRPEIQKFHSALIDMNAKEGYFVTTGYFTQPAMTYSIDKPIKLIDLPRLIEFIEEAKGSP</sequence>
<reference evidence="3 4" key="1">
    <citation type="submission" date="2021-05" db="EMBL/GenBank/DDBJ databases">
        <title>Novel Bacillus species.</title>
        <authorList>
            <person name="Liu G."/>
        </authorList>
    </citation>
    <scope>NUCLEOTIDE SEQUENCE [LARGE SCALE GENOMIC DNA]</scope>
    <source>
        <strain evidence="3 4">FJAT-49705</strain>
    </source>
</reference>
<dbReference type="PANTHER" id="PTHR30015:SF7">
    <property type="entry name" value="TYPE IV METHYL-DIRECTED RESTRICTION ENZYME ECOKMRR"/>
    <property type="match status" value="1"/>
</dbReference>
<keyword evidence="3" id="KW-0540">Nuclease</keyword>
<feature type="domain" description="Restriction endonuclease type IV Mrr" evidence="2">
    <location>
        <begin position="105"/>
        <end position="213"/>
    </location>
</feature>
<name>A0ABS5NY47_9BACI</name>
<protein>
    <submittedName>
        <fullName evidence="3">Restriction endonuclease</fullName>
    </submittedName>
</protein>
<accession>A0ABS5NY47</accession>
<feature type="transmembrane region" description="Helical" evidence="1">
    <location>
        <begin position="54"/>
        <end position="75"/>
    </location>
</feature>
<dbReference type="InterPro" id="IPR011856">
    <property type="entry name" value="tRNA_endonuc-like_dom_sf"/>
</dbReference>
<keyword evidence="1" id="KW-0472">Membrane</keyword>
<dbReference type="RefSeq" id="WP_213104230.1">
    <property type="nucleotide sequence ID" value="NZ_JAGYPM010000006.1"/>
</dbReference>
<evidence type="ECO:0000313" key="4">
    <source>
        <dbReference type="Proteomes" id="UP000681027"/>
    </source>
</evidence>
<dbReference type="Proteomes" id="UP000681027">
    <property type="component" value="Unassembled WGS sequence"/>
</dbReference>
<dbReference type="EMBL" id="JAGYPM010000006">
    <property type="protein sequence ID" value="MBS4192774.1"/>
    <property type="molecule type" value="Genomic_DNA"/>
</dbReference>
<dbReference type="InterPro" id="IPR011335">
    <property type="entry name" value="Restrct_endonuc-II-like"/>
</dbReference>
<keyword evidence="4" id="KW-1185">Reference proteome</keyword>
<comment type="caution">
    <text evidence="3">The sequence shown here is derived from an EMBL/GenBank/DDBJ whole genome shotgun (WGS) entry which is preliminary data.</text>
</comment>
<feature type="transmembrane region" description="Helical" evidence="1">
    <location>
        <begin position="20"/>
        <end position="42"/>
    </location>
</feature>
<keyword evidence="3" id="KW-0378">Hydrolase</keyword>
<dbReference type="GO" id="GO:0004519">
    <property type="term" value="F:endonuclease activity"/>
    <property type="evidence" value="ECO:0007669"/>
    <property type="project" value="UniProtKB-KW"/>
</dbReference>
<organism evidence="3 4">
    <name type="scientific">Cytobacillus citreus</name>
    <dbReference type="NCBI Taxonomy" id="2833586"/>
    <lineage>
        <taxon>Bacteria</taxon>
        <taxon>Bacillati</taxon>
        <taxon>Bacillota</taxon>
        <taxon>Bacilli</taxon>
        <taxon>Bacillales</taxon>
        <taxon>Bacillaceae</taxon>
        <taxon>Cytobacillus</taxon>
    </lineage>
</organism>
<dbReference type="PANTHER" id="PTHR30015">
    <property type="entry name" value="MRR RESTRICTION SYSTEM PROTEIN"/>
    <property type="match status" value="1"/>
</dbReference>
<dbReference type="InterPro" id="IPR052906">
    <property type="entry name" value="Type_IV_Methyl-Rstrct_Enzyme"/>
</dbReference>
<evidence type="ECO:0000259" key="2">
    <source>
        <dbReference type="Pfam" id="PF04471"/>
    </source>
</evidence>
<keyword evidence="1" id="KW-1133">Transmembrane helix</keyword>
<keyword evidence="1" id="KW-0812">Transmembrane</keyword>
<evidence type="ECO:0000256" key="1">
    <source>
        <dbReference type="SAM" id="Phobius"/>
    </source>
</evidence>
<evidence type="ECO:0000313" key="3">
    <source>
        <dbReference type="EMBL" id="MBS4192774.1"/>
    </source>
</evidence>
<dbReference type="Pfam" id="PF04471">
    <property type="entry name" value="Mrr_cat"/>
    <property type="match status" value="1"/>
</dbReference>
<keyword evidence="3" id="KW-0255">Endonuclease</keyword>
<dbReference type="InterPro" id="IPR007560">
    <property type="entry name" value="Restrct_endonuc_IV_Mrr"/>
</dbReference>
<gene>
    <name evidence="3" type="ORF">KHA94_21825</name>
</gene>